<evidence type="ECO:0000313" key="3">
    <source>
        <dbReference type="Proteomes" id="UP000245119"/>
    </source>
</evidence>
<proteinExistence type="predicted"/>
<accession>A0A2T7NVK8</accession>
<organism evidence="2 3">
    <name type="scientific">Pomacea canaliculata</name>
    <name type="common">Golden apple snail</name>
    <dbReference type="NCBI Taxonomy" id="400727"/>
    <lineage>
        <taxon>Eukaryota</taxon>
        <taxon>Metazoa</taxon>
        <taxon>Spiralia</taxon>
        <taxon>Lophotrochozoa</taxon>
        <taxon>Mollusca</taxon>
        <taxon>Gastropoda</taxon>
        <taxon>Caenogastropoda</taxon>
        <taxon>Architaenioglossa</taxon>
        <taxon>Ampullarioidea</taxon>
        <taxon>Ampullariidae</taxon>
        <taxon>Pomacea</taxon>
    </lineage>
</organism>
<comment type="caution">
    <text evidence="2">The sequence shown here is derived from an EMBL/GenBank/DDBJ whole genome shotgun (WGS) entry which is preliminary data.</text>
</comment>
<feature type="compositionally biased region" description="Polar residues" evidence="1">
    <location>
        <begin position="76"/>
        <end position="85"/>
    </location>
</feature>
<protein>
    <submittedName>
        <fullName evidence="2">Uncharacterized protein</fullName>
    </submittedName>
</protein>
<keyword evidence="3" id="KW-1185">Reference proteome</keyword>
<evidence type="ECO:0000313" key="2">
    <source>
        <dbReference type="EMBL" id="PVD25202.1"/>
    </source>
</evidence>
<feature type="region of interest" description="Disordered" evidence="1">
    <location>
        <begin position="37"/>
        <end position="97"/>
    </location>
</feature>
<name>A0A2T7NVK8_POMCA</name>
<dbReference type="AlphaFoldDB" id="A0A2T7NVK8"/>
<evidence type="ECO:0000256" key="1">
    <source>
        <dbReference type="SAM" id="MobiDB-lite"/>
    </source>
</evidence>
<sequence>METGVGVHQCTEPLLNKALRLRAEVMTRVCLYSTRSQVSPVAGLPPPPPLNLTERPLEIRPHNRKREARGSRKQVSESSLLTITPTEMVRARQTDMR</sequence>
<dbReference type="EMBL" id="PZQS01000009">
    <property type="protein sequence ID" value="PVD25202.1"/>
    <property type="molecule type" value="Genomic_DNA"/>
</dbReference>
<reference evidence="2 3" key="1">
    <citation type="submission" date="2018-04" db="EMBL/GenBank/DDBJ databases">
        <title>The genome of golden apple snail Pomacea canaliculata provides insight into stress tolerance and invasive adaptation.</title>
        <authorList>
            <person name="Liu C."/>
            <person name="Liu B."/>
            <person name="Ren Y."/>
            <person name="Zhang Y."/>
            <person name="Wang H."/>
            <person name="Li S."/>
            <person name="Jiang F."/>
            <person name="Yin L."/>
            <person name="Zhang G."/>
            <person name="Qian W."/>
            <person name="Fan W."/>
        </authorList>
    </citation>
    <scope>NUCLEOTIDE SEQUENCE [LARGE SCALE GENOMIC DNA]</scope>
    <source>
        <strain evidence="2">SZHN2017</strain>
        <tissue evidence="2">Muscle</tissue>
    </source>
</reference>
<dbReference type="Proteomes" id="UP000245119">
    <property type="component" value="Linkage Group LG9"/>
</dbReference>
<gene>
    <name evidence="2" type="ORF">C0Q70_15700</name>
</gene>